<protein>
    <submittedName>
        <fullName evidence="2">ClpP/crotonase</fullName>
    </submittedName>
</protein>
<reference evidence="2 3" key="1">
    <citation type="submission" date="2016-04" db="EMBL/GenBank/DDBJ databases">
        <title>A degradative enzymes factory behind the ericoid mycorrhizal symbiosis.</title>
        <authorList>
            <consortium name="DOE Joint Genome Institute"/>
            <person name="Martino E."/>
            <person name="Morin E."/>
            <person name="Grelet G."/>
            <person name="Kuo A."/>
            <person name="Kohler A."/>
            <person name="Daghino S."/>
            <person name="Barry K."/>
            <person name="Choi C."/>
            <person name="Cichocki N."/>
            <person name="Clum A."/>
            <person name="Copeland A."/>
            <person name="Hainaut M."/>
            <person name="Haridas S."/>
            <person name="Labutti K."/>
            <person name="Lindquist E."/>
            <person name="Lipzen A."/>
            <person name="Khouja H.-R."/>
            <person name="Murat C."/>
            <person name="Ohm R."/>
            <person name="Olson A."/>
            <person name="Spatafora J."/>
            <person name="Veneault-Fourrey C."/>
            <person name="Henrissat B."/>
            <person name="Grigoriev I."/>
            <person name="Martin F."/>
            <person name="Perotto S."/>
        </authorList>
    </citation>
    <scope>NUCLEOTIDE SEQUENCE [LARGE SCALE GENOMIC DNA]</scope>
    <source>
        <strain evidence="2 3">E</strain>
    </source>
</reference>
<evidence type="ECO:0000259" key="1">
    <source>
        <dbReference type="SMART" id="SM00245"/>
    </source>
</evidence>
<dbReference type="Pfam" id="PF03572">
    <property type="entry name" value="Peptidase_S41"/>
    <property type="match status" value="1"/>
</dbReference>
<dbReference type="OrthoDB" id="10268064at2759"/>
<dbReference type="GO" id="GO:0008236">
    <property type="term" value="F:serine-type peptidase activity"/>
    <property type="evidence" value="ECO:0007669"/>
    <property type="project" value="InterPro"/>
</dbReference>
<dbReference type="Proteomes" id="UP000235371">
    <property type="component" value="Unassembled WGS sequence"/>
</dbReference>
<dbReference type="EMBL" id="KZ613903">
    <property type="protein sequence ID" value="PMD52510.1"/>
    <property type="molecule type" value="Genomic_DNA"/>
</dbReference>
<dbReference type="RefSeq" id="XP_024729414.1">
    <property type="nucleotide sequence ID" value="XM_024877383.1"/>
</dbReference>
<accession>A0A2J6SP66</accession>
<dbReference type="InterPro" id="IPR005151">
    <property type="entry name" value="Tail-specific_protease"/>
</dbReference>
<dbReference type="Gene3D" id="3.90.226.10">
    <property type="entry name" value="2-enoyl-CoA Hydratase, Chain A, domain 1"/>
    <property type="match status" value="1"/>
</dbReference>
<name>A0A2J6SP66_9HELO</name>
<dbReference type="AlphaFoldDB" id="A0A2J6SP66"/>
<feature type="domain" description="Tail specific protease" evidence="1">
    <location>
        <begin position="170"/>
        <end position="390"/>
    </location>
</feature>
<dbReference type="SMART" id="SM00245">
    <property type="entry name" value="TSPc"/>
    <property type="match status" value="1"/>
</dbReference>
<dbReference type="GO" id="GO:0006508">
    <property type="term" value="P:proteolysis"/>
    <property type="evidence" value="ECO:0007669"/>
    <property type="project" value="InterPro"/>
</dbReference>
<dbReference type="Gene3D" id="3.30.750.44">
    <property type="match status" value="1"/>
</dbReference>
<dbReference type="Pfam" id="PF11918">
    <property type="entry name" value="Peptidase_S41_N"/>
    <property type="match status" value="1"/>
</dbReference>
<dbReference type="InParanoid" id="A0A2J6SP66"/>
<dbReference type="PANTHER" id="PTHR11261">
    <property type="entry name" value="INTERPHOTORECEPTOR RETINOID-BINDING PROTEIN"/>
    <property type="match status" value="1"/>
</dbReference>
<evidence type="ECO:0000313" key="2">
    <source>
        <dbReference type="EMBL" id="PMD52510.1"/>
    </source>
</evidence>
<dbReference type="SUPFAM" id="SSF52096">
    <property type="entry name" value="ClpP/crotonase"/>
    <property type="match status" value="1"/>
</dbReference>
<dbReference type="PANTHER" id="PTHR11261:SF3">
    <property type="entry name" value="RETINOL-BINDING PROTEIN 3"/>
    <property type="match status" value="1"/>
</dbReference>
<dbReference type="GeneID" id="36585460"/>
<dbReference type="InterPro" id="IPR029045">
    <property type="entry name" value="ClpP/crotonase-like_dom_sf"/>
</dbReference>
<dbReference type="CDD" id="cd07563">
    <property type="entry name" value="Peptidase_S41_IRBP"/>
    <property type="match status" value="1"/>
</dbReference>
<sequence>MTGGFRIADIESTSAPSSIAVVLQGKNRRNYGRRYDRVSIEVDISKSSYPVTAFEIHAINTPLKLIRQDDPRRPKYEKAYRPLTGVLRRNVVHGLAKVIREQYIYPELGRDIIGALETHLRNGQYEAYTNSEDFAQRLTEDIQAAGHDKHMSIDFDEPPEDEGWWNIFPSKQREMELLEELRGMNFGFDSISFNKVSVPGKPIATLPINCFVPSDELEVRIAIGEKMSSIADADALLVDLRTNHGGDPHTIAFVESYILAHAPLHLLDFVDRSGKVKDSFSTLPAGKLPAGSKLFGGSKTLFVLTTNETFSGAEDMAYNLQTFKRASAIVGEGNESTAGAAHPINTARYLCEKDFGNMWWSVAVPNLKPVHEITGTNWEGIGVKSDVIAGEGDWKGVGDAKEAATALFMKSLKPGQEL</sequence>
<evidence type="ECO:0000313" key="3">
    <source>
        <dbReference type="Proteomes" id="UP000235371"/>
    </source>
</evidence>
<keyword evidence="3" id="KW-1185">Reference proteome</keyword>
<proteinExistence type="predicted"/>
<gene>
    <name evidence="2" type="ORF">K444DRAFT_573038</name>
</gene>
<organism evidence="2 3">
    <name type="scientific">Hyaloscypha bicolor E</name>
    <dbReference type="NCBI Taxonomy" id="1095630"/>
    <lineage>
        <taxon>Eukaryota</taxon>
        <taxon>Fungi</taxon>
        <taxon>Dikarya</taxon>
        <taxon>Ascomycota</taxon>
        <taxon>Pezizomycotina</taxon>
        <taxon>Leotiomycetes</taxon>
        <taxon>Helotiales</taxon>
        <taxon>Hyaloscyphaceae</taxon>
        <taxon>Hyaloscypha</taxon>
        <taxon>Hyaloscypha bicolor</taxon>
    </lineage>
</organism>